<evidence type="ECO:0000313" key="2">
    <source>
        <dbReference type="EMBL" id="KAK6334339.1"/>
    </source>
</evidence>
<reference evidence="2 3" key="1">
    <citation type="submission" date="2019-10" db="EMBL/GenBank/DDBJ databases">
        <authorList>
            <person name="Palmer J.M."/>
        </authorList>
    </citation>
    <scope>NUCLEOTIDE SEQUENCE [LARGE SCALE GENOMIC DNA]</scope>
    <source>
        <strain evidence="2 3">TWF730</strain>
    </source>
</reference>
<organism evidence="2 3">
    <name type="scientific">Orbilia blumenaviensis</name>
    <dbReference type="NCBI Taxonomy" id="1796055"/>
    <lineage>
        <taxon>Eukaryota</taxon>
        <taxon>Fungi</taxon>
        <taxon>Dikarya</taxon>
        <taxon>Ascomycota</taxon>
        <taxon>Pezizomycotina</taxon>
        <taxon>Orbiliomycetes</taxon>
        <taxon>Orbiliales</taxon>
        <taxon>Orbiliaceae</taxon>
        <taxon>Orbilia</taxon>
    </lineage>
</organism>
<accession>A0AAV9U2E8</accession>
<comment type="caution">
    <text evidence="2">The sequence shown here is derived from an EMBL/GenBank/DDBJ whole genome shotgun (WGS) entry which is preliminary data.</text>
</comment>
<evidence type="ECO:0000256" key="1">
    <source>
        <dbReference type="SAM" id="Phobius"/>
    </source>
</evidence>
<name>A0AAV9U2E8_9PEZI</name>
<dbReference type="Proteomes" id="UP001373714">
    <property type="component" value="Unassembled WGS sequence"/>
</dbReference>
<dbReference type="EMBL" id="JAVHNS010000015">
    <property type="protein sequence ID" value="KAK6334339.1"/>
    <property type="molecule type" value="Genomic_DNA"/>
</dbReference>
<feature type="transmembrane region" description="Helical" evidence="1">
    <location>
        <begin position="146"/>
        <end position="165"/>
    </location>
</feature>
<keyword evidence="1" id="KW-0812">Transmembrane</keyword>
<feature type="transmembrane region" description="Helical" evidence="1">
    <location>
        <begin position="108"/>
        <end position="134"/>
    </location>
</feature>
<keyword evidence="3" id="KW-1185">Reference proteome</keyword>
<protein>
    <submittedName>
        <fullName evidence="2">Uncharacterized protein</fullName>
    </submittedName>
</protein>
<evidence type="ECO:0000313" key="3">
    <source>
        <dbReference type="Proteomes" id="UP001373714"/>
    </source>
</evidence>
<proteinExistence type="predicted"/>
<keyword evidence="1" id="KW-0472">Membrane</keyword>
<feature type="transmembrane region" description="Helical" evidence="1">
    <location>
        <begin position="204"/>
        <end position="225"/>
    </location>
</feature>
<sequence>MSVMTMEEELKRIRELYDPRRDSTDIFAKQYRLPKHYEDLFTTDAGGEYGNGSVTGILPPYCPDPPVQLKGLYTRPEIRQSENDYTFGYSEEERMLHFDPTYRRHRRLVHAGAAATIIFGTLFVFSGTLFAIYIAEGPDTGYPIKITLTVLVITGVLVYVVRALVNWQFREAIGRVLGKGREWGCTAHSECLEQRYRLYGGRGWEMVFGSLVFVMVAFCVVSWRVEF</sequence>
<keyword evidence="1" id="KW-1133">Transmembrane helix</keyword>
<gene>
    <name evidence="2" type="ORF">TWF730_003553</name>
</gene>
<dbReference type="AlphaFoldDB" id="A0AAV9U2E8"/>